<name>A0A848G738_9RHOO</name>
<dbReference type="SUPFAM" id="SSF117070">
    <property type="entry name" value="LEA14-like"/>
    <property type="match status" value="1"/>
</dbReference>
<proteinExistence type="predicted"/>
<evidence type="ECO:0000313" key="3">
    <source>
        <dbReference type="Proteomes" id="UP000580043"/>
    </source>
</evidence>
<keyword evidence="3" id="KW-1185">Reference proteome</keyword>
<dbReference type="InterPro" id="IPR004864">
    <property type="entry name" value="LEA_2"/>
</dbReference>
<dbReference type="EMBL" id="JABBGA010000004">
    <property type="protein sequence ID" value="NML25441.1"/>
    <property type="molecule type" value="Genomic_DNA"/>
</dbReference>
<dbReference type="InterPro" id="IPR013990">
    <property type="entry name" value="WHy-dom"/>
</dbReference>
<comment type="caution">
    <text evidence="2">The sequence shown here is derived from an EMBL/GenBank/DDBJ whole genome shotgun (WGS) entry which is preliminary data.</text>
</comment>
<gene>
    <name evidence="2" type="ORF">HHL15_06785</name>
</gene>
<dbReference type="PROSITE" id="PS51257">
    <property type="entry name" value="PROKAR_LIPOPROTEIN"/>
    <property type="match status" value="1"/>
</dbReference>
<dbReference type="RefSeq" id="WP_169145079.1">
    <property type="nucleotide sequence ID" value="NZ_JABBGA010000004.1"/>
</dbReference>
<sequence>MTLPVRRSFIRRLVAGGGVLLLAGCAGLPFGLEKPDVSIAGIRLLDGNLIEQRFVLTLRITNPNNVDIPLEGLNFDLDLNGKPFAKGVSNRPLVVPRLGEATMDVTVATGLNGWLRLLGEVGKGRDKADYRIRGRLVTGKLGGFDFDRHGQVDLARLLGRLGEGLGKGGAGKDGEARPPSERF</sequence>
<organism evidence="2 3">
    <name type="scientific">Zoogloea dura</name>
    <dbReference type="NCBI Taxonomy" id="2728840"/>
    <lineage>
        <taxon>Bacteria</taxon>
        <taxon>Pseudomonadati</taxon>
        <taxon>Pseudomonadota</taxon>
        <taxon>Betaproteobacteria</taxon>
        <taxon>Rhodocyclales</taxon>
        <taxon>Zoogloeaceae</taxon>
        <taxon>Zoogloea</taxon>
    </lineage>
</organism>
<dbReference type="Proteomes" id="UP000580043">
    <property type="component" value="Unassembled WGS sequence"/>
</dbReference>
<accession>A0A848G738</accession>
<dbReference type="SMART" id="SM00769">
    <property type="entry name" value="WHy"/>
    <property type="match status" value="1"/>
</dbReference>
<dbReference type="PROSITE" id="PS51318">
    <property type="entry name" value="TAT"/>
    <property type="match status" value="1"/>
</dbReference>
<feature type="domain" description="Water stress and hypersensitive response" evidence="1">
    <location>
        <begin position="37"/>
        <end position="155"/>
    </location>
</feature>
<dbReference type="AlphaFoldDB" id="A0A848G738"/>
<dbReference type="Gene3D" id="2.60.40.1820">
    <property type="match status" value="1"/>
</dbReference>
<dbReference type="GO" id="GO:0009269">
    <property type="term" value="P:response to desiccation"/>
    <property type="evidence" value="ECO:0007669"/>
    <property type="project" value="InterPro"/>
</dbReference>
<evidence type="ECO:0000313" key="2">
    <source>
        <dbReference type="EMBL" id="NML25441.1"/>
    </source>
</evidence>
<dbReference type="InterPro" id="IPR006311">
    <property type="entry name" value="TAT_signal"/>
</dbReference>
<evidence type="ECO:0000259" key="1">
    <source>
        <dbReference type="SMART" id="SM00769"/>
    </source>
</evidence>
<dbReference type="Pfam" id="PF03168">
    <property type="entry name" value="LEA_2"/>
    <property type="match status" value="1"/>
</dbReference>
<protein>
    <submittedName>
        <fullName evidence="2">LEA type 2 family protein</fullName>
    </submittedName>
</protein>
<reference evidence="2 3" key="1">
    <citation type="submission" date="2020-04" db="EMBL/GenBank/DDBJ databases">
        <title>Zoogloea sp. G-4-1-14 isolated from soil.</title>
        <authorList>
            <person name="Dahal R.H."/>
        </authorList>
    </citation>
    <scope>NUCLEOTIDE SEQUENCE [LARGE SCALE GENOMIC DNA]</scope>
    <source>
        <strain evidence="2 3">G-4-1-14</strain>
    </source>
</reference>